<dbReference type="RefSeq" id="WP_244820271.1">
    <property type="nucleotide sequence ID" value="NZ_CP112998.1"/>
</dbReference>
<evidence type="ECO:0000313" key="4">
    <source>
        <dbReference type="Proteomes" id="UP001164653"/>
    </source>
</evidence>
<feature type="domain" description="Thiopeptide-type bacteriocin biosynthesis" evidence="2">
    <location>
        <begin position="750"/>
        <end position="1012"/>
    </location>
</feature>
<dbReference type="KEGG" id="dpf:ON006_13250"/>
<feature type="domain" description="Lantibiotic dehydratase N-terminal" evidence="1">
    <location>
        <begin position="53"/>
        <end position="681"/>
    </location>
</feature>
<keyword evidence="4" id="KW-1185">Reference proteome</keyword>
<evidence type="ECO:0000313" key="3">
    <source>
        <dbReference type="EMBL" id="WAC14904.1"/>
    </source>
</evidence>
<protein>
    <submittedName>
        <fullName evidence="3">Lantibiotic dehydratase</fullName>
    </submittedName>
</protein>
<reference evidence="3" key="1">
    <citation type="submission" date="2022-11" db="EMBL/GenBank/DDBJ databases">
        <title>Dyadobacter pollutisoli sp. nov., isolated from plastic dumped soil.</title>
        <authorList>
            <person name="Kim J.M."/>
            <person name="Kim K.R."/>
            <person name="Lee J.K."/>
            <person name="Hao L."/>
            <person name="Jeon C.O."/>
        </authorList>
    </citation>
    <scope>NUCLEOTIDE SEQUENCE</scope>
    <source>
        <strain evidence="3">U1</strain>
    </source>
</reference>
<sequence length="1028" mass="116953">MKGKDHTEFASFDFFLVRRPNLPVDSFCSLYELYLKEEPSFLHSFKRIVSTNDHFLEALYLASPVLHERTTQWLSGSVISEQTKLVKTLYKYWGRICSRATPYGLFSGVSLGRWGDHTNIVPSRPGDRVFIEPDILLLNQIKDFALATSDLKEKSLFYSNNSIYQVGNDVRFVEYAQEQAGRKYFISSIQNSEELQSVISLARNGCYLSDIRNRLLALGLSEANAAEFVSDLLEFQLLVCDLSPRITTTNGLHDFIHKLEQIQADSTLLPILATISQMLGSDRCRIEVFTKLKALIEQNFEGVSTDNLVQITLQQAYEDVSIEQSFREKIELDLLQIQRLSQNRASSNLTNFTREFYNKYGSAEIPLAIALDGELGIDYGHASRLSNIPVLEGIDLTSKGKTASQFNEWDNFVLNLYLAYAENQSEEINLTTEDINGFASVPTSNPSFYAFGNIIDESGNGKKDLKFHLNSLGGNSAAALLARFSSSNKALEAQLLETTAHEQRCFADSVLAEIVFLPETKTGNVLSHPPLYTYEIPYITLSSAKAENQLPVDDLLVSVTADGKVTIRSKKLGKKIIPRLSNAHNYGSELPIYQFLCDIQNETNAISFSWRWSILSGRPVLPRVTYNYLILSRKTWNIEKSSYYDLDHFIQKYRVPRYVQLIEGDNEMLLDLQLPLAKSILRDEIEKKGKAELREFLSVPSQCIINDQDGSYSNEVIIPLKSGINALNPSKTYPSNNQNVQRKFSFGDPWLYVQIYTGSTIADNILTEVIKPFCDHLLENGRIEKWFFIRYQDPLPHLRLRFFSNADSFNATEIVMQLKEKLAPFTDQNLIDKFVLGTYDRELERYGAENIELAETIFFIDSQLVINSIVKITEHDADQYRWLYACKLIDAILSSFGLKLDEKAALTRQFMMNFLGDYVNGDKVEIQLNEKFRSLRPKVTAVMETDEDYTEGQIGKLCHQLSADLSNVLTTSSSRFSPDQIGSFVHMTCNRLLISESREQELLIYHFLNKYYKGKVAQEQASARKSSN</sequence>
<dbReference type="Proteomes" id="UP001164653">
    <property type="component" value="Chromosome"/>
</dbReference>
<gene>
    <name evidence="3" type="ORF">ON006_13250</name>
</gene>
<dbReference type="InterPro" id="IPR023809">
    <property type="entry name" value="Thiopep_bacteriocin_synth_dom"/>
</dbReference>
<dbReference type="InterPro" id="IPR006827">
    <property type="entry name" value="Lant_deHydtase_N"/>
</dbReference>
<dbReference type="Pfam" id="PF14028">
    <property type="entry name" value="Lant_dehydr_C"/>
    <property type="match status" value="1"/>
</dbReference>
<evidence type="ECO:0000259" key="1">
    <source>
        <dbReference type="Pfam" id="PF04738"/>
    </source>
</evidence>
<dbReference type="EMBL" id="CP112998">
    <property type="protein sequence ID" value="WAC14904.1"/>
    <property type="molecule type" value="Genomic_DNA"/>
</dbReference>
<organism evidence="3 4">
    <name type="scientific">Dyadobacter pollutisoli</name>
    <dbReference type="NCBI Taxonomy" id="2910158"/>
    <lineage>
        <taxon>Bacteria</taxon>
        <taxon>Pseudomonadati</taxon>
        <taxon>Bacteroidota</taxon>
        <taxon>Cytophagia</taxon>
        <taxon>Cytophagales</taxon>
        <taxon>Spirosomataceae</taxon>
        <taxon>Dyadobacter</taxon>
    </lineage>
</organism>
<dbReference type="Pfam" id="PF04738">
    <property type="entry name" value="Lant_dehydr_N"/>
    <property type="match status" value="1"/>
</dbReference>
<proteinExistence type="predicted"/>
<dbReference type="NCBIfam" id="TIGR03891">
    <property type="entry name" value="thiopep_ocin"/>
    <property type="match status" value="1"/>
</dbReference>
<dbReference type="AlphaFoldDB" id="A0A9E8NJ09"/>
<name>A0A9E8NJ09_9BACT</name>
<evidence type="ECO:0000259" key="2">
    <source>
        <dbReference type="Pfam" id="PF14028"/>
    </source>
</evidence>
<accession>A0A9E8NJ09</accession>